<dbReference type="AlphaFoldDB" id="A0AAW8EH19"/>
<protein>
    <submittedName>
        <fullName evidence="1">2'-5' RNA ligase</fullName>
    </submittedName>
</protein>
<keyword evidence="1" id="KW-0436">Ligase</keyword>
<gene>
    <name evidence="1" type="ORF">J2W39_003328</name>
</gene>
<dbReference type="GO" id="GO:0016874">
    <property type="term" value="F:ligase activity"/>
    <property type="evidence" value="ECO:0007669"/>
    <property type="project" value="UniProtKB-KW"/>
</dbReference>
<sequence length="180" mass="19308">MAISAFAVKVPSAETLVGDLRQRFDATTKLGVPAHITVLVPFMDPQYITPAVLDRVQRALNRVAAFSFLLGRVGRFPATAYLAPEPPEPFIAMTKALVDVFPDFPPYGGEHQGVVPHLTVAHGEPSEADAAAAELQKRLDASGGIVADCASVVLIENSTGRWEELHVFHLPSADTPARDD</sequence>
<name>A0AAW8EH19_VARPD</name>
<comment type="caution">
    <text evidence="1">The sequence shown here is derived from an EMBL/GenBank/DDBJ whole genome shotgun (WGS) entry which is preliminary data.</text>
</comment>
<accession>A0AAW8EH19</accession>
<dbReference type="Proteomes" id="UP001224845">
    <property type="component" value="Unassembled WGS sequence"/>
</dbReference>
<proteinExistence type="predicted"/>
<organism evidence="1 2">
    <name type="scientific">Variovorax paradoxus</name>
    <dbReference type="NCBI Taxonomy" id="34073"/>
    <lineage>
        <taxon>Bacteria</taxon>
        <taxon>Pseudomonadati</taxon>
        <taxon>Pseudomonadota</taxon>
        <taxon>Betaproteobacteria</taxon>
        <taxon>Burkholderiales</taxon>
        <taxon>Comamonadaceae</taxon>
        <taxon>Variovorax</taxon>
    </lineage>
</organism>
<dbReference type="SUPFAM" id="SSF55144">
    <property type="entry name" value="LigT-like"/>
    <property type="match status" value="1"/>
</dbReference>
<dbReference type="EMBL" id="JAUSRV010000007">
    <property type="protein sequence ID" value="MDP9972086.1"/>
    <property type="molecule type" value="Genomic_DNA"/>
</dbReference>
<dbReference type="RefSeq" id="WP_307594664.1">
    <property type="nucleotide sequence ID" value="NZ_JAUSRV010000007.1"/>
</dbReference>
<dbReference type="Pfam" id="PF13563">
    <property type="entry name" value="2_5_RNA_ligase2"/>
    <property type="match status" value="1"/>
</dbReference>
<dbReference type="InterPro" id="IPR009097">
    <property type="entry name" value="Cyclic_Pdiesterase"/>
</dbReference>
<evidence type="ECO:0000313" key="1">
    <source>
        <dbReference type="EMBL" id="MDP9972086.1"/>
    </source>
</evidence>
<reference evidence="1" key="1">
    <citation type="submission" date="2023-07" db="EMBL/GenBank/DDBJ databases">
        <title>Sorghum-associated microbial communities from plants grown in Nebraska, USA.</title>
        <authorList>
            <person name="Schachtman D."/>
        </authorList>
    </citation>
    <scope>NUCLEOTIDE SEQUENCE</scope>
    <source>
        <strain evidence="1">DS3315</strain>
    </source>
</reference>
<dbReference type="Gene3D" id="3.90.1140.10">
    <property type="entry name" value="Cyclic phosphodiesterase"/>
    <property type="match status" value="1"/>
</dbReference>
<evidence type="ECO:0000313" key="2">
    <source>
        <dbReference type="Proteomes" id="UP001224845"/>
    </source>
</evidence>